<gene>
    <name evidence="2" type="ORF">PV327_009705</name>
</gene>
<sequence>MYKIRLYVVPEQEENTEEDEHDDINNLPIMQRKNSRRPGAIRVNVIQKTRKSTDDNHHHQTNNNHFPIHTALIINNNQTTKRTSIEKHSRNKRTVRSDQRQLTRSSKIIRIKDEIDSSKSINTDQQYNDCAIICHRKNKLNGYRISSMAR</sequence>
<dbReference type="AlphaFoldDB" id="A0AA39CBU4"/>
<feature type="region of interest" description="Disordered" evidence="1">
    <location>
        <begin position="80"/>
        <end position="103"/>
    </location>
</feature>
<dbReference type="EMBL" id="JAQQBR010001835">
    <property type="protein sequence ID" value="KAK0161210.1"/>
    <property type="molecule type" value="Genomic_DNA"/>
</dbReference>
<protein>
    <submittedName>
        <fullName evidence="2">Uncharacterized protein</fullName>
    </submittedName>
</protein>
<reference evidence="2" key="1">
    <citation type="journal article" date="2023" name="bioRxiv">
        <title>Scaffold-level genome assemblies of two parasitoid biocontrol wasps reveal the parthenogenesis mechanism and an associated novel virus.</title>
        <authorList>
            <person name="Inwood S."/>
            <person name="Skelly J."/>
            <person name="Guhlin J."/>
            <person name="Harrop T."/>
            <person name="Goldson S."/>
            <person name="Dearden P."/>
        </authorList>
    </citation>
    <scope>NUCLEOTIDE SEQUENCE</scope>
    <source>
        <strain evidence="2">Lincoln</strain>
        <tissue evidence="2">Whole body</tissue>
    </source>
</reference>
<comment type="caution">
    <text evidence="2">The sequence shown here is derived from an EMBL/GenBank/DDBJ whole genome shotgun (WGS) entry which is preliminary data.</text>
</comment>
<keyword evidence="3" id="KW-1185">Reference proteome</keyword>
<evidence type="ECO:0000313" key="3">
    <source>
        <dbReference type="Proteomes" id="UP001168972"/>
    </source>
</evidence>
<proteinExistence type="predicted"/>
<evidence type="ECO:0000313" key="2">
    <source>
        <dbReference type="EMBL" id="KAK0161210.1"/>
    </source>
</evidence>
<accession>A0AA39CBU4</accession>
<name>A0AA39CBU4_MICHY</name>
<dbReference type="Proteomes" id="UP001168972">
    <property type="component" value="Unassembled WGS sequence"/>
</dbReference>
<evidence type="ECO:0000256" key="1">
    <source>
        <dbReference type="SAM" id="MobiDB-lite"/>
    </source>
</evidence>
<reference evidence="2" key="2">
    <citation type="submission" date="2023-03" db="EMBL/GenBank/DDBJ databases">
        <authorList>
            <person name="Inwood S.N."/>
            <person name="Skelly J.G."/>
            <person name="Guhlin J."/>
            <person name="Harrop T.W.R."/>
            <person name="Goldson S.G."/>
            <person name="Dearden P.K."/>
        </authorList>
    </citation>
    <scope>NUCLEOTIDE SEQUENCE</scope>
    <source>
        <strain evidence="2">Lincoln</strain>
        <tissue evidence="2">Whole body</tissue>
    </source>
</reference>
<organism evidence="2 3">
    <name type="scientific">Microctonus hyperodae</name>
    <name type="common">Parasitoid wasp</name>
    <dbReference type="NCBI Taxonomy" id="165561"/>
    <lineage>
        <taxon>Eukaryota</taxon>
        <taxon>Metazoa</taxon>
        <taxon>Ecdysozoa</taxon>
        <taxon>Arthropoda</taxon>
        <taxon>Hexapoda</taxon>
        <taxon>Insecta</taxon>
        <taxon>Pterygota</taxon>
        <taxon>Neoptera</taxon>
        <taxon>Endopterygota</taxon>
        <taxon>Hymenoptera</taxon>
        <taxon>Apocrita</taxon>
        <taxon>Ichneumonoidea</taxon>
        <taxon>Braconidae</taxon>
        <taxon>Euphorinae</taxon>
        <taxon>Microctonus</taxon>
    </lineage>
</organism>